<reference evidence="1" key="1">
    <citation type="submission" date="2023-02" db="EMBL/GenBank/DDBJ databases">
        <title>Genome of toxic invasive species Heracleum sosnowskyi carries increased number of genes despite the absence of recent whole-genome duplications.</title>
        <authorList>
            <person name="Schelkunov M."/>
            <person name="Shtratnikova V."/>
            <person name="Makarenko M."/>
            <person name="Klepikova A."/>
            <person name="Omelchenko D."/>
            <person name="Novikova G."/>
            <person name="Obukhova E."/>
            <person name="Bogdanov V."/>
            <person name="Penin A."/>
            <person name="Logacheva M."/>
        </authorList>
    </citation>
    <scope>NUCLEOTIDE SEQUENCE</scope>
    <source>
        <strain evidence="1">Hsosn_3</strain>
        <tissue evidence="1">Leaf</tissue>
    </source>
</reference>
<sequence length="117" mass="13090">MASRLFALKFSTHQVLRPTILPAKIEISDLSPRTPFSAVSPAHHHLLQVPRASENKTLETIFEEESQEDILEVSASFLSSSSSGSCEWSSSRLLRFITLLMMQKHSQSPSNRDCKCS</sequence>
<reference evidence="1" key="2">
    <citation type="submission" date="2023-05" db="EMBL/GenBank/DDBJ databases">
        <authorList>
            <person name="Schelkunov M.I."/>
        </authorList>
    </citation>
    <scope>NUCLEOTIDE SEQUENCE</scope>
    <source>
        <strain evidence="1">Hsosn_3</strain>
        <tissue evidence="1">Leaf</tissue>
    </source>
</reference>
<dbReference type="EMBL" id="JAUIZM010000006">
    <property type="protein sequence ID" value="KAK1378408.1"/>
    <property type="molecule type" value="Genomic_DNA"/>
</dbReference>
<evidence type="ECO:0000313" key="2">
    <source>
        <dbReference type="Proteomes" id="UP001237642"/>
    </source>
</evidence>
<proteinExistence type="predicted"/>
<dbReference type="AlphaFoldDB" id="A0AAD8MNK6"/>
<dbReference type="Proteomes" id="UP001237642">
    <property type="component" value="Unassembled WGS sequence"/>
</dbReference>
<keyword evidence="2" id="KW-1185">Reference proteome</keyword>
<organism evidence="1 2">
    <name type="scientific">Heracleum sosnowskyi</name>
    <dbReference type="NCBI Taxonomy" id="360622"/>
    <lineage>
        <taxon>Eukaryota</taxon>
        <taxon>Viridiplantae</taxon>
        <taxon>Streptophyta</taxon>
        <taxon>Embryophyta</taxon>
        <taxon>Tracheophyta</taxon>
        <taxon>Spermatophyta</taxon>
        <taxon>Magnoliopsida</taxon>
        <taxon>eudicotyledons</taxon>
        <taxon>Gunneridae</taxon>
        <taxon>Pentapetalae</taxon>
        <taxon>asterids</taxon>
        <taxon>campanulids</taxon>
        <taxon>Apiales</taxon>
        <taxon>Apiaceae</taxon>
        <taxon>Apioideae</taxon>
        <taxon>apioid superclade</taxon>
        <taxon>Tordylieae</taxon>
        <taxon>Tordyliinae</taxon>
        <taxon>Heracleum</taxon>
    </lineage>
</organism>
<comment type="caution">
    <text evidence="1">The sequence shown here is derived from an EMBL/GenBank/DDBJ whole genome shotgun (WGS) entry which is preliminary data.</text>
</comment>
<name>A0AAD8MNK6_9APIA</name>
<evidence type="ECO:0000313" key="1">
    <source>
        <dbReference type="EMBL" id="KAK1378408.1"/>
    </source>
</evidence>
<gene>
    <name evidence="1" type="ORF">POM88_025152</name>
</gene>
<protein>
    <submittedName>
        <fullName evidence="1">Uncharacterized protein</fullName>
    </submittedName>
</protein>
<accession>A0AAD8MNK6</accession>